<dbReference type="EMBL" id="WDLT01000002">
    <property type="protein sequence ID" value="KAB5747436.1"/>
    <property type="molecule type" value="Genomic_DNA"/>
</dbReference>
<evidence type="ECO:0000256" key="3">
    <source>
        <dbReference type="SAM" id="SignalP"/>
    </source>
</evidence>
<feature type="signal peptide" evidence="3">
    <location>
        <begin position="1"/>
        <end position="30"/>
    </location>
</feature>
<dbReference type="Pfam" id="PF09479">
    <property type="entry name" value="Flg_new"/>
    <property type="match status" value="1"/>
</dbReference>
<evidence type="ECO:0000313" key="4">
    <source>
        <dbReference type="EMBL" id="KAB5747436.1"/>
    </source>
</evidence>
<comment type="caution">
    <text evidence="4">The sequence shown here is derived from an EMBL/GenBank/DDBJ whole genome shotgun (WGS) entry which is preliminary data.</text>
</comment>
<accession>A0A7J5MYY1</accession>
<feature type="transmembrane region" description="Helical" evidence="2">
    <location>
        <begin position="502"/>
        <end position="520"/>
    </location>
</feature>
<organism evidence="4 5">
    <name type="scientific">Bifidobacterium adolescentis</name>
    <dbReference type="NCBI Taxonomy" id="1680"/>
    <lineage>
        <taxon>Bacteria</taxon>
        <taxon>Bacillati</taxon>
        <taxon>Actinomycetota</taxon>
        <taxon>Actinomycetes</taxon>
        <taxon>Bifidobacteriales</taxon>
        <taxon>Bifidobacteriaceae</taxon>
        <taxon>Bifidobacterium</taxon>
    </lineage>
</organism>
<dbReference type="InterPro" id="IPR042229">
    <property type="entry name" value="Listeria/Bacterioides_rpt_sf"/>
</dbReference>
<reference evidence="4 5" key="1">
    <citation type="journal article" date="2019" name="Nat. Med.">
        <title>A library of human gut bacterial isolates paired with longitudinal multiomics data enables mechanistic microbiome research.</title>
        <authorList>
            <person name="Poyet M."/>
            <person name="Groussin M."/>
            <person name="Gibbons S.M."/>
            <person name="Avila-Pacheco J."/>
            <person name="Jiang X."/>
            <person name="Kearney S.M."/>
            <person name="Perrotta A.R."/>
            <person name="Berdy B."/>
            <person name="Zhao S."/>
            <person name="Lieberman T.D."/>
            <person name="Swanson P.K."/>
            <person name="Smith M."/>
            <person name="Roesemann S."/>
            <person name="Alexander J.E."/>
            <person name="Rich S.A."/>
            <person name="Livny J."/>
            <person name="Vlamakis H."/>
            <person name="Clish C."/>
            <person name="Bullock K."/>
            <person name="Deik A."/>
            <person name="Scott J."/>
            <person name="Pierce K.A."/>
            <person name="Xavier R.J."/>
            <person name="Alm E.J."/>
        </authorList>
    </citation>
    <scope>NUCLEOTIDE SEQUENCE [LARGE SCALE GENOMIC DNA]</scope>
    <source>
        <strain evidence="4 5">BIOML-A190</strain>
    </source>
</reference>
<name>A0A7J5MYY1_BIFAD</name>
<sequence length="532" mass="56907">MLRRIARGGIPALAALLGLLAAFITPPAHAAAAYDISQVGKVDSFSFTDMQGRAINGTDTDGAAIAGGVELADPHTKLAVRATISDLDKLDAGDRISIPVDLTGHFGFAYATWGSTVDVDGRTIATVSGSPTPTLTLTDAVKAFTTVSVTLNANTYASIVATHPEYEETESTLTVGPLKRTIANRRTILYKDEYNGPVRRLDDLTGKVFGHMSIRLSGVFNRWLDGEIDDDMTKDIGMSYTITPLDVGIQRVDFYSQFQTCLGMATADGKHVSANSREFAGLGVTFTAPSDKAFSDPTGALKAGQATWRENTDGTWSYAVNFGPFLDNSHATYSMSASHPDSLAQAILDKARAAKTMAQLVLCRFAVFPQSTEGNYRFRFDVSYYGPYVAGRSGSVVATTQSVSNSGSGTKAHTITYADTMSDATKGIRYSEGSQAVIGTNEWAHEGLAFTGWNTKSDGTGDAYRPGDALTVTGDTTLYAQWKRVPETTMPDTGGTMNHRRLTTMLGGGLVLMALPFVLIRRRKRGRPAQGG</sequence>
<gene>
    <name evidence="4" type="ORF">GA752_02325</name>
</gene>
<dbReference type="Gene3D" id="2.60.40.4270">
    <property type="entry name" value="Listeria-Bacteroides repeat domain"/>
    <property type="match status" value="1"/>
</dbReference>
<keyword evidence="2" id="KW-1133">Transmembrane helix</keyword>
<dbReference type="InterPro" id="IPR013378">
    <property type="entry name" value="InlB-like_B-rpt"/>
</dbReference>
<dbReference type="AlphaFoldDB" id="A0A7J5MYY1"/>
<dbReference type="InterPro" id="IPR008966">
    <property type="entry name" value="Adhesion_dom_sf"/>
</dbReference>
<keyword evidence="2" id="KW-0472">Membrane</keyword>
<keyword evidence="2" id="KW-0812">Transmembrane</keyword>
<keyword evidence="3" id="KW-0732">Signal</keyword>
<comment type="subcellular location">
    <subcellularLocation>
        <location evidence="1">Cell envelope</location>
    </subcellularLocation>
</comment>
<dbReference type="Proteomes" id="UP000437631">
    <property type="component" value="Unassembled WGS sequence"/>
</dbReference>
<dbReference type="SUPFAM" id="SSF49401">
    <property type="entry name" value="Bacterial adhesins"/>
    <property type="match status" value="1"/>
</dbReference>
<dbReference type="GO" id="GO:0030313">
    <property type="term" value="C:cell envelope"/>
    <property type="evidence" value="ECO:0007669"/>
    <property type="project" value="UniProtKB-SubCell"/>
</dbReference>
<feature type="chain" id="PRO_5029903060" evidence="3">
    <location>
        <begin position="31"/>
        <end position="532"/>
    </location>
</feature>
<proteinExistence type="predicted"/>
<protein>
    <submittedName>
        <fullName evidence="4">InlB B-repeat-containing protein</fullName>
    </submittedName>
</protein>
<evidence type="ECO:0000256" key="1">
    <source>
        <dbReference type="ARBA" id="ARBA00004196"/>
    </source>
</evidence>
<evidence type="ECO:0000313" key="5">
    <source>
        <dbReference type="Proteomes" id="UP000437631"/>
    </source>
</evidence>
<evidence type="ECO:0000256" key="2">
    <source>
        <dbReference type="SAM" id="Phobius"/>
    </source>
</evidence>